<name>A0ABW5E133_9PROT</name>
<feature type="region of interest" description="Disordered" evidence="1">
    <location>
        <begin position="1"/>
        <end position="22"/>
    </location>
</feature>
<dbReference type="EMBL" id="JBHUIP010000016">
    <property type="protein sequence ID" value="MFD2265356.1"/>
    <property type="molecule type" value="Genomic_DNA"/>
</dbReference>
<evidence type="ECO:0000313" key="4">
    <source>
        <dbReference type="EMBL" id="MFD2265356.1"/>
    </source>
</evidence>
<dbReference type="Gene3D" id="1.10.260.40">
    <property type="entry name" value="lambda repressor-like DNA-binding domains"/>
    <property type="match status" value="1"/>
</dbReference>
<feature type="compositionally biased region" description="Pro residues" evidence="1">
    <location>
        <begin position="190"/>
        <end position="222"/>
    </location>
</feature>
<evidence type="ECO:0000313" key="5">
    <source>
        <dbReference type="Proteomes" id="UP001597295"/>
    </source>
</evidence>
<evidence type="ECO:0000259" key="3">
    <source>
        <dbReference type="Pfam" id="PF13464"/>
    </source>
</evidence>
<dbReference type="Proteomes" id="UP001597295">
    <property type="component" value="Unassembled WGS sequence"/>
</dbReference>
<dbReference type="InterPro" id="IPR050400">
    <property type="entry name" value="Bact_Cytoskel_RodZ"/>
</dbReference>
<dbReference type="InterPro" id="IPR010982">
    <property type="entry name" value="Lambda_DNA-bd_dom_sf"/>
</dbReference>
<accession>A0ABW5E133</accession>
<keyword evidence="2" id="KW-0472">Membrane</keyword>
<protein>
    <submittedName>
        <fullName evidence="4">RodZ domain-containing protein</fullName>
    </submittedName>
</protein>
<feature type="domain" description="Cytoskeleton protein RodZ-like C-terminal" evidence="3">
    <location>
        <begin position="342"/>
        <end position="410"/>
    </location>
</feature>
<dbReference type="PANTHER" id="PTHR34475:SF1">
    <property type="entry name" value="CYTOSKELETON PROTEIN RODZ"/>
    <property type="match status" value="1"/>
</dbReference>
<dbReference type="Pfam" id="PF13413">
    <property type="entry name" value="HTH_25"/>
    <property type="match status" value="1"/>
</dbReference>
<feature type="compositionally biased region" description="Low complexity" evidence="1">
    <location>
        <begin position="308"/>
        <end position="317"/>
    </location>
</feature>
<evidence type="ECO:0000256" key="2">
    <source>
        <dbReference type="SAM" id="Phobius"/>
    </source>
</evidence>
<dbReference type="Pfam" id="PF13464">
    <property type="entry name" value="RodZ_C"/>
    <property type="match status" value="1"/>
</dbReference>
<proteinExistence type="predicted"/>
<sequence>MSPKHRSTQDDEALNGLPPIGPELRARREQHGIELLYAASTLRIKASYLAALEEGRYSDLPGAAYAIGFVRTYGDYLGFDGAEVVRRFKHEAAGGLSRRTTLTFPSPAPRGRVPGTTPLLIALIVAAGLAGAWYLWRDEARSLFGQVPDVPERLMAALNPAPAPQSGAPETAPAPVSTPPANTAGTAIVAPPPPASPPPAAAPVAPPPQAAAPVPAPTPAPTNAPTVGQTITLPPPAAATPPHATAPTPPAPPPVVAAVQPPPTPPQPVEPARRLAPIPVPPPAAAPADRSGGEDEVPPAPSGPEDTANAPATSAEPAAPPPPAPPVDGRVFGAVNDPVRIVIKSKGDSWVQVRDADNQPVMTRVLRSGDTYRVPNRQGLVLMTGNAGALEVSVDGQTAPALGPIGMVRRAVPLDADRLKTGTLPAE</sequence>
<feature type="region of interest" description="Disordered" evidence="1">
    <location>
        <begin position="159"/>
        <end position="332"/>
    </location>
</feature>
<dbReference type="RefSeq" id="WP_379878608.1">
    <property type="nucleotide sequence ID" value="NZ_JBHUIP010000016.1"/>
</dbReference>
<reference evidence="5" key="1">
    <citation type="journal article" date="2019" name="Int. J. Syst. Evol. Microbiol.">
        <title>The Global Catalogue of Microorganisms (GCM) 10K type strain sequencing project: providing services to taxonomists for standard genome sequencing and annotation.</title>
        <authorList>
            <consortium name="The Broad Institute Genomics Platform"/>
            <consortium name="The Broad Institute Genome Sequencing Center for Infectious Disease"/>
            <person name="Wu L."/>
            <person name="Ma J."/>
        </authorList>
    </citation>
    <scope>NUCLEOTIDE SEQUENCE [LARGE SCALE GENOMIC DNA]</scope>
    <source>
        <strain evidence="5">CGMCC 1.19062</strain>
    </source>
</reference>
<gene>
    <name evidence="4" type="ORF">ACFSM5_20800</name>
</gene>
<dbReference type="InterPro" id="IPR025194">
    <property type="entry name" value="RodZ-like_C"/>
</dbReference>
<keyword evidence="2" id="KW-1133">Transmembrane helix</keyword>
<feature type="compositionally biased region" description="Pro residues" evidence="1">
    <location>
        <begin position="247"/>
        <end position="269"/>
    </location>
</feature>
<keyword evidence="2" id="KW-0812">Transmembrane</keyword>
<keyword evidence="5" id="KW-1185">Reference proteome</keyword>
<evidence type="ECO:0000256" key="1">
    <source>
        <dbReference type="SAM" id="MobiDB-lite"/>
    </source>
</evidence>
<feature type="transmembrane region" description="Helical" evidence="2">
    <location>
        <begin position="119"/>
        <end position="136"/>
    </location>
</feature>
<comment type="caution">
    <text evidence="4">The sequence shown here is derived from an EMBL/GenBank/DDBJ whole genome shotgun (WGS) entry which is preliminary data.</text>
</comment>
<dbReference type="PANTHER" id="PTHR34475">
    <property type="match status" value="1"/>
</dbReference>
<organism evidence="4 5">
    <name type="scientific">Lacibacterium aquatile</name>
    <dbReference type="NCBI Taxonomy" id="1168082"/>
    <lineage>
        <taxon>Bacteria</taxon>
        <taxon>Pseudomonadati</taxon>
        <taxon>Pseudomonadota</taxon>
        <taxon>Alphaproteobacteria</taxon>
        <taxon>Rhodospirillales</taxon>
        <taxon>Rhodospirillaceae</taxon>
    </lineage>
</organism>